<name>E1SQ39_FERBD</name>
<evidence type="ECO:0000256" key="7">
    <source>
        <dbReference type="ARBA" id="ARBA00013023"/>
    </source>
</evidence>
<dbReference type="PANTHER" id="PTHR11136:SF0">
    <property type="entry name" value="DIHYDROFOLATE SYNTHETASE-RELATED"/>
    <property type="match status" value="1"/>
</dbReference>
<dbReference type="RefSeq" id="WP_013346117.1">
    <property type="nucleotide sequence ID" value="NC_014541.1"/>
</dbReference>
<comment type="catalytic activity">
    <reaction evidence="19">
        <text>(6S)-5,6,7,8-tetrahydrofolyl-(gamma-L-Glu)(n) + L-glutamate + ATP = (6S)-5,6,7,8-tetrahydrofolyl-(gamma-L-Glu)(n+1) + ADP + phosphate + H(+)</text>
        <dbReference type="Rhea" id="RHEA:10580"/>
        <dbReference type="Rhea" id="RHEA-COMP:14738"/>
        <dbReference type="Rhea" id="RHEA-COMP:14740"/>
        <dbReference type="ChEBI" id="CHEBI:15378"/>
        <dbReference type="ChEBI" id="CHEBI:29985"/>
        <dbReference type="ChEBI" id="CHEBI:30616"/>
        <dbReference type="ChEBI" id="CHEBI:43474"/>
        <dbReference type="ChEBI" id="CHEBI:141005"/>
        <dbReference type="ChEBI" id="CHEBI:456216"/>
        <dbReference type="EC" id="6.3.2.17"/>
    </reaction>
</comment>
<keyword evidence="13 23" id="KW-0067">ATP-binding</keyword>
<dbReference type="NCBIfam" id="NF008101">
    <property type="entry name" value="PRK10846.1"/>
    <property type="match status" value="1"/>
</dbReference>
<dbReference type="PIRSF" id="PIRSF001563">
    <property type="entry name" value="Folylpolyglu_synth"/>
    <property type="match status" value="1"/>
</dbReference>
<evidence type="ECO:0000256" key="21">
    <source>
        <dbReference type="ARBA" id="ARBA00049035"/>
    </source>
</evidence>
<comment type="pathway">
    <text evidence="3">Cofactor biosynthesis; tetrahydrofolate biosynthesis; 7,8-dihydrofolate from 2-amino-4-hydroxy-6-hydroxymethyl-7,8-dihydropteridine diphosphate and 4-aminobenzoate: step 2/2.</text>
</comment>
<dbReference type="EMBL" id="CP002209">
    <property type="protein sequence ID" value="ADN76811.1"/>
    <property type="molecule type" value="Genomic_DNA"/>
</dbReference>
<dbReference type="GO" id="GO:0008841">
    <property type="term" value="F:dihydrofolate synthase activity"/>
    <property type="evidence" value="ECO:0007669"/>
    <property type="project" value="UniProtKB-EC"/>
</dbReference>
<dbReference type="Proteomes" id="UP000006683">
    <property type="component" value="Chromosome"/>
</dbReference>
<evidence type="ECO:0000256" key="9">
    <source>
        <dbReference type="ARBA" id="ARBA00019357"/>
    </source>
</evidence>
<keyword evidence="12 23" id="KW-0547">Nucleotide-binding</keyword>
<dbReference type="STRING" id="550540.Fbal_2609"/>
<dbReference type="Gene3D" id="3.90.190.20">
    <property type="entry name" value="Mur ligase, C-terminal domain"/>
    <property type="match status" value="1"/>
</dbReference>
<comment type="catalytic activity">
    <reaction evidence="22">
        <text>7,8-dihydropteroate + L-glutamate + ATP = 7,8-dihydrofolate + ADP + phosphate + H(+)</text>
        <dbReference type="Rhea" id="RHEA:23584"/>
        <dbReference type="ChEBI" id="CHEBI:15378"/>
        <dbReference type="ChEBI" id="CHEBI:17839"/>
        <dbReference type="ChEBI" id="CHEBI:29985"/>
        <dbReference type="ChEBI" id="CHEBI:30616"/>
        <dbReference type="ChEBI" id="CHEBI:43474"/>
        <dbReference type="ChEBI" id="CHEBI:57451"/>
        <dbReference type="ChEBI" id="CHEBI:456216"/>
        <dbReference type="EC" id="6.3.2.12"/>
    </reaction>
</comment>
<evidence type="ECO:0000256" key="2">
    <source>
        <dbReference type="ARBA" id="ARBA00002714"/>
    </source>
</evidence>
<comment type="catalytic activity">
    <reaction evidence="21">
        <text>(6R)-5,10-methylenetetrahydrofolyl-(gamma-L-Glu)(n) + L-glutamate + ATP = (6R)-5,10-methylenetetrahydrofolyl-(gamma-L-Glu)(n+1) + ADP + phosphate + H(+)</text>
        <dbReference type="Rhea" id="RHEA:51912"/>
        <dbReference type="Rhea" id="RHEA-COMP:13257"/>
        <dbReference type="Rhea" id="RHEA-COMP:13258"/>
        <dbReference type="ChEBI" id="CHEBI:15378"/>
        <dbReference type="ChEBI" id="CHEBI:29985"/>
        <dbReference type="ChEBI" id="CHEBI:30616"/>
        <dbReference type="ChEBI" id="CHEBI:43474"/>
        <dbReference type="ChEBI" id="CHEBI:136572"/>
        <dbReference type="ChEBI" id="CHEBI:456216"/>
        <dbReference type="EC" id="6.3.2.17"/>
    </reaction>
</comment>
<dbReference type="SUPFAM" id="SSF53244">
    <property type="entry name" value="MurD-like peptide ligases, peptide-binding domain"/>
    <property type="match status" value="1"/>
</dbReference>
<evidence type="ECO:0000256" key="23">
    <source>
        <dbReference type="PIRNR" id="PIRNR001563"/>
    </source>
</evidence>
<evidence type="ECO:0000259" key="24">
    <source>
        <dbReference type="Pfam" id="PF02875"/>
    </source>
</evidence>
<comment type="catalytic activity">
    <reaction evidence="20">
        <text>10-formyltetrahydrofolyl-(gamma-L-Glu)(n) + L-glutamate + ATP = 10-formyltetrahydrofolyl-(gamma-L-Glu)(n+1) + ADP + phosphate + H(+)</text>
        <dbReference type="Rhea" id="RHEA:51904"/>
        <dbReference type="Rhea" id="RHEA-COMP:13088"/>
        <dbReference type="Rhea" id="RHEA-COMP:14300"/>
        <dbReference type="ChEBI" id="CHEBI:15378"/>
        <dbReference type="ChEBI" id="CHEBI:29985"/>
        <dbReference type="ChEBI" id="CHEBI:30616"/>
        <dbReference type="ChEBI" id="CHEBI:43474"/>
        <dbReference type="ChEBI" id="CHEBI:134413"/>
        <dbReference type="ChEBI" id="CHEBI:456216"/>
        <dbReference type="EC" id="6.3.2.17"/>
    </reaction>
</comment>
<evidence type="ECO:0000256" key="19">
    <source>
        <dbReference type="ARBA" id="ARBA00047493"/>
    </source>
</evidence>
<evidence type="ECO:0000256" key="15">
    <source>
        <dbReference type="ARBA" id="ARBA00022909"/>
    </source>
</evidence>
<evidence type="ECO:0000256" key="10">
    <source>
        <dbReference type="ARBA" id="ARBA00022598"/>
    </source>
</evidence>
<dbReference type="SUPFAM" id="SSF53623">
    <property type="entry name" value="MurD-like peptide ligases, catalytic domain"/>
    <property type="match status" value="1"/>
</dbReference>
<dbReference type="InterPro" id="IPR036565">
    <property type="entry name" value="Mur-like_cat_sf"/>
</dbReference>
<feature type="domain" description="Mur ligase C-terminal" evidence="24">
    <location>
        <begin position="287"/>
        <end position="402"/>
    </location>
</feature>
<evidence type="ECO:0000256" key="3">
    <source>
        <dbReference type="ARBA" id="ARBA00004799"/>
    </source>
</evidence>
<dbReference type="eggNOG" id="COG0285">
    <property type="taxonomic scope" value="Bacteria"/>
</dbReference>
<comment type="cofactor">
    <cofactor evidence="1">
        <name>Mg(2+)</name>
        <dbReference type="ChEBI" id="CHEBI:18420"/>
    </cofactor>
</comment>
<dbReference type="PROSITE" id="PS01012">
    <property type="entry name" value="FOLYLPOLYGLU_SYNT_2"/>
    <property type="match status" value="1"/>
</dbReference>
<dbReference type="PROSITE" id="PS01011">
    <property type="entry name" value="FOLYLPOLYGLU_SYNT_1"/>
    <property type="match status" value="1"/>
</dbReference>
<dbReference type="AlphaFoldDB" id="E1SQ39"/>
<evidence type="ECO:0000256" key="4">
    <source>
        <dbReference type="ARBA" id="ARBA00005150"/>
    </source>
</evidence>
<dbReference type="GO" id="GO:0005737">
    <property type="term" value="C:cytoplasm"/>
    <property type="evidence" value="ECO:0007669"/>
    <property type="project" value="TreeGrafter"/>
</dbReference>
<dbReference type="UniPathway" id="UPA00077">
    <property type="reaction ID" value="UER00157"/>
</dbReference>
<comment type="function">
    <text evidence="2">Functions in two distinct reactions of the de novo folate biosynthetic pathway. Catalyzes the addition of a glutamate residue to dihydropteroate (7,8-dihydropteroate or H2Pte) to form dihydrofolate (7,8-dihydrofolate monoglutamate or H2Pte-Glu). Also catalyzes successive additions of L-glutamate to tetrahydrofolate or 10-formyltetrahydrofolate or 5,10-methylenetetrahydrofolate, leading to folylpolyglutamate derivatives.</text>
</comment>
<dbReference type="EC" id="6.3.2.17" evidence="8"/>
<keyword evidence="15" id="KW-0289">Folate biosynthesis</keyword>
<evidence type="ECO:0000256" key="18">
    <source>
        <dbReference type="ARBA" id="ARBA00032510"/>
    </source>
</evidence>
<dbReference type="GO" id="GO:0046656">
    <property type="term" value="P:folic acid biosynthetic process"/>
    <property type="evidence" value="ECO:0007669"/>
    <property type="project" value="UniProtKB-KW"/>
</dbReference>
<evidence type="ECO:0000313" key="27">
    <source>
        <dbReference type="Proteomes" id="UP000006683"/>
    </source>
</evidence>
<proteinExistence type="inferred from homology"/>
<evidence type="ECO:0000256" key="22">
    <source>
        <dbReference type="ARBA" id="ARBA00049161"/>
    </source>
</evidence>
<evidence type="ECO:0000256" key="6">
    <source>
        <dbReference type="ARBA" id="ARBA00011245"/>
    </source>
</evidence>
<keyword evidence="10 23" id="KW-0436">Ligase</keyword>
<evidence type="ECO:0000256" key="11">
    <source>
        <dbReference type="ARBA" id="ARBA00022723"/>
    </source>
</evidence>
<dbReference type="EC" id="6.3.2.12" evidence="7"/>
<dbReference type="InterPro" id="IPR013221">
    <property type="entry name" value="Mur_ligase_cen"/>
</dbReference>
<evidence type="ECO:0000256" key="8">
    <source>
        <dbReference type="ARBA" id="ARBA00013025"/>
    </source>
</evidence>
<comment type="pathway">
    <text evidence="4">Cofactor biosynthesis; tetrahydrofolylpolyglutamate biosynthesis.</text>
</comment>
<dbReference type="GO" id="GO:0004326">
    <property type="term" value="F:tetrahydrofolylpolyglutamate synthase activity"/>
    <property type="evidence" value="ECO:0007669"/>
    <property type="project" value="UniProtKB-EC"/>
</dbReference>
<evidence type="ECO:0000256" key="5">
    <source>
        <dbReference type="ARBA" id="ARBA00008276"/>
    </source>
</evidence>
<dbReference type="NCBIfam" id="TIGR01499">
    <property type="entry name" value="folC"/>
    <property type="match status" value="1"/>
</dbReference>
<dbReference type="InterPro" id="IPR004101">
    <property type="entry name" value="Mur_ligase_C"/>
</dbReference>
<evidence type="ECO:0000256" key="16">
    <source>
        <dbReference type="ARBA" id="ARBA00030048"/>
    </source>
</evidence>
<evidence type="ECO:0000256" key="20">
    <source>
        <dbReference type="ARBA" id="ARBA00047808"/>
    </source>
</evidence>
<reference evidence="26 27" key="1">
    <citation type="journal article" date="2010" name="Stand. Genomic Sci.">
        <title>Complete genome sequence of Ferrimonas balearica type strain (PAT).</title>
        <authorList>
            <person name="Nolan M."/>
            <person name="Sikorski J."/>
            <person name="Davenport K."/>
            <person name="Lucas S."/>
            <person name="Glavina Del Rio T."/>
            <person name="Tice H."/>
            <person name="Cheng J."/>
            <person name="Goodwin L."/>
            <person name="Pitluck S."/>
            <person name="Liolios K."/>
            <person name="Ivanova N."/>
            <person name="Mavromatis K."/>
            <person name="Ovchinnikova G."/>
            <person name="Pati A."/>
            <person name="Chen A."/>
            <person name="Palaniappan K."/>
            <person name="Land M."/>
            <person name="Hauser L."/>
            <person name="Chang Y."/>
            <person name="Jeffries C."/>
            <person name="Tapia R."/>
            <person name="Brettin T."/>
            <person name="Detter J."/>
            <person name="Han C."/>
            <person name="Yasawong M."/>
            <person name="Rohde M."/>
            <person name="Tindall B."/>
            <person name="Goker M."/>
            <person name="Woyke T."/>
            <person name="Bristow J."/>
            <person name="Eisen J."/>
            <person name="Markowitz V."/>
            <person name="Hugenholtz P."/>
            <person name="Kyrpides N."/>
            <person name="Klenk H."/>
            <person name="Lapidus A."/>
        </authorList>
    </citation>
    <scope>NUCLEOTIDE SEQUENCE [LARGE SCALE GENOMIC DNA]</scope>
    <source>
        <strain evidence="27">DSM 9799 / CCM 4581 / KCTC 23876 / PAT</strain>
    </source>
</reference>
<dbReference type="OrthoDB" id="9809356at2"/>
<feature type="domain" description="Mur ligase central" evidence="25">
    <location>
        <begin position="53"/>
        <end position="193"/>
    </location>
</feature>
<evidence type="ECO:0000313" key="26">
    <source>
        <dbReference type="EMBL" id="ADN76811.1"/>
    </source>
</evidence>
<dbReference type="InterPro" id="IPR001645">
    <property type="entry name" value="Folylpolyglutamate_synth"/>
</dbReference>
<dbReference type="FunFam" id="3.40.1190.10:FF:000004">
    <property type="entry name" value="Dihydrofolate synthase/folylpolyglutamate synthase"/>
    <property type="match status" value="1"/>
</dbReference>
<protein>
    <recommendedName>
        <fullName evidence="9">Dihydrofolate synthase/folylpolyglutamate synthase</fullName>
        <ecNumber evidence="7">6.3.2.12</ecNumber>
        <ecNumber evidence="8">6.3.2.17</ecNumber>
    </recommendedName>
    <alternativeName>
        <fullName evidence="18">Folylpoly-gamma-glutamate synthetase-dihydrofolate synthetase</fullName>
    </alternativeName>
    <alternativeName>
        <fullName evidence="16">Folylpolyglutamate synthetase</fullName>
    </alternativeName>
    <alternativeName>
        <fullName evidence="17">Tetrahydrofolylpolyglutamate synthase</fullName>
    </alternativeName>
</protein>
<accession>E1SQ39</accession>
<dbReference type="GO" id="GO:0046654">
    <property type="term" value="P:tetrahydrofolate biosynthetic process"/>
    <property type="evidence" value="ECO:0007669"/>
    <property type="project" value="UniProtKB-UniPathway"/>
</dbReference>
<dbReference type="Pfam" id="PF02875">
    <property type="entry name" value="Mur_ligase_C"/>
    <property type="match status" value="1"/>
</dbReference>
<keyword evidence="27" id="KW-1185">Reference proteome</keyword>
<dbReference type="PANTHER" id="PTHR11136">
    <property type="entry name" value="FOLYLPOLYGLUTAMATE SYNTHASE-RELATED"/>
    <property type="match status" value="1"/>
</dbReference>
<keyword evidence="14" id="KW-0460">Magnesium</keyword>
<dbReference type="Gene3D" id="3.40.1190.10">
    <property type="entry name" value="Mur-like, catalytic domain"/>
    <property type="match status" value="1"/>
</dbReference>
<evidence type="ECO:0000256" key="1">
    <source>
        <dbReference type="ARBA" id="ARBA00001946"/>
    </source>
</evidence>
<keyword evidence="11" id="KW-0479">Metal-binding</keyword>
<evidence type="ECO:0000256" key="12">
    <source>
        <dbReference type="ARBA" id="ARBA00022741"/>
    </source>
</evidence>
<evidence type="ECO:0000256" key="17">
    <source>
        <dbReference type="ARBA" id="ARBA00030592"/>
    </source>
</evidence>
<dbReference type="InterPro" id="IPR036615">
    <property type="entry name" value="Mur_ligase_C_dom_sf"/>
</dbReference>
<dbReference type="Pfam" id="PF08245">
    <property type="entry name" value="Mur_ligase_M"/>
    <property type="match status" value="1"/>
</dbReference>
<evidence type="ECO:0000256" key="13">
    <source>
        <dbReference type="ARBA" id="ARBA00022840"/>
    </source>
</evidence>
<comment type="subunit">
    <text evidence="6">Monomer.</text>
</comment>
<comment type="similarity">
    <text evidence="5 23">Belongs to the folylpolyglutamate synthase family.</text>
</comment>
<dbReference type="GO" id="GO:0046872">
    <property type="term" value="F:metal ion binding"/>
    <property type="evidence" value="ECO:0007669"/>
    <property type="project" value="UniProtKB-KW"/>
</dbReference>
<dbReference type="KEGG" id="fbl:Fbal_2609"/>
<organism evidence="26 27">
    <name type="scientific">Ferrimonas balearica (strain DSM 9799 / CCM 4581 / KCTC 23876 / PAT)</name>
    <dbReference type="NCBI Taxonomy" id="550540"/>
    <lineage>
        <taxon>Bacteria</taxon>
        <taxon>Pseudomonadati</taxon>
        <taxon>Pseudomonadota</taxon>
        <taxon>Gammaproteobacteria</taxon>
        <taxon>Alteromonadales</taxon>
        <taxon>Ferrimonadaceae</taxon>
        <taxon>Ferrimonas</taxon>
    </lineage>
</organism>
<evidence type="ECO:0000259" key="25">
    <source>
        <dbReference type="Pfam" id="PF08245"/>
    </source>
</evidence>
<dbReference type="HOGENOM" id="CLU_015869_1_0_6"/>
<dbReference type="InterPro" id="IPR018109">
    <property type="entry name" value="Folylpolyglutamate_synth_CS"/>
</dbReference>
<evidence type="ECO:0000256" key="14">
    <source>
        <dbReference type="ARBA" id="ARBA00022842"/>
    </source>
</evidence>
<dbReference type="GeneID" id="67182840"/>
<gene>
    <name evidence="26" type="ordered locus">Fbal_2609</name>
</gene>
<sequence length="416" mass="45248">MSPRPFASHSLAEWLDHILALHPTEIDLGLTRVRHVAQQLGLDTLPDSTVITVGGTNGKGTTCALLERILMAAGYSVGVFSSPHIERYTERVRINGEERPESEHVEAFQAIANAQADTSLTFFEYSALGALHLFARHRPDVVLLEVGLGGRLDATNLIDADLSLITSIDLDHQEYLGDTRDSVAREKAGIFRAGRPAISGEPNPPATLASEAGRIGASLRQRGEQFDGRFDAEQWQFRGQQWQLDGLPLPHIPRDNAVTALAALEALWPNLPRQAIELGLANTRVEGRLETLSAQPWLVVDVAHNPHAARHLAQWLSQQSASRVHAVCAMLKDKDIDATLAALADQVDHWYLAPLSGPRGADAERLAQPLPQAEIHASVANALDAAVNAADDSALVIVFGSFYTVAQAKSHWLTRR</sequence>
<dbReference type="GO" id="GO:0005524">
    <property type="term" value="F:ATP binding"/>
    <property type="evidence" value="ECO:0007669"/>
    <property type="project" value="UniProtKB-KW"/>
</dbReference>